<evidence type="ECO:0000256" key="4">
    <source>
        <dbReference type="SAM" id="MobiDB-lite"/>
    </source>
</evidence>
<dbReference type="Gene3D" id="3.40.50.300">
    <property type="entry name" value="P-loop containing nucleotide triphosphate hydrolases"/>
    <property type="match status" value="1"/>
</dbReference>
<dbReference type="Proteomes" id="UP001159427">
    <property type="component" value="Unassembled WGS sequence"/>
</dbReference>
<keyword evidence="2" id="KW-0067">ATP-binding</keyword>
<evidence type="ECO:0000256" key="3">
    <source>
        <dbReference type="SAM" id="Coils"/>
    </source>
</evidence>
<organism evidence="6 7">
    <name type="scientific">Porites evermanni</name>
    <dbReference type="NCBI Taxonomy" id="104178"/>
    <lineage>
        <taxon>Eukaryota</taxon>
        <taxon>Metazoa</taxon>
        <taxon>Cnidaria</taxon>
        <taxon>Anthozoa</taxon>
        <taxon>Hexacorallia</taxon>
        <taxon>Scleractinia</taxon>
        <taxon>Fungiina</taxon>
        <taxon>Poritidae</taxon>
        <taxon>Porites</taxon>
    </lineage>
</organism>
<evidence type="ECO:0000259" key="5">
    <source>
        <dbReference type="PROSITE" id="PS50837"/>
    </source>
</evidence>
<dbReference type="InterPro" id="IPR007111">
    <property type="entry name" value="NACHT_NTPase"/>
</dbReference>
<dbReference type="SUPFAM" id="SSF52047">
    <property type="entry name" value="RNI-like"/>
    <property type="match status" value="1"/>
</dbReference>
<dbReference type="InterPro" id="IPR032675">
    <property type="entry name" value="LRR_dom_sf"/>
</dbReference>
<feature type="coiled-coil region" evidence="3">
    <location>
        <begin position="231"/>
        <end position="265"/>
    </location>
</feature>
<keyword evidence="1" id="KW-0547">Nucleotide-binding</keyword>
<evidence type="ECO:0000313" key="7">
    <source>
        <dbReference type="Proteomes" id="UP001159427"/>
    </source>
</evidence>
<sequence>MMVSDEEKRWIVVGIAMNKVVAPVLRDTVKQGMDNNFTDLDRHCQHLTPPCTLRTLIYGVVRTDLFFSSLKFQNINTNELVHGIRNYNFNINNSVDLAKLYLPGYLAQFSAFDESLDMTAILRLLGFKNYMPIPMFSPHTQASADDVRENVRNKWGHVDVTEWTNALFNDCFVKLETLVRSLGLTPVVERKVLNELADWQTKGCQLIMGHAVDKDLLHLVQDEVRDLIKDYQTIELQVNLQNKQIDKAEEDVSILKDQFSSQEASFLSTMEKKLQEVVKNRSEEIGQVLERLLSFEAQLSMRLELVEVGLAKTVDNLEQLEQRQTKTDDRVEQLEQRQTKTVERVEQLEQSQTKTDDRVEQLEQSQTKTNERAEHIEQIQTKTDDRIEQIEQRQCKTVDRVEQLEQSQTKTDDRVEQVEQIHTKTADRVEQLEQSQARAGDRLEELEQRCDQVEQIEAEVKCLKTNNSKLEASPVKPFHLNICRRKLQDHYQRTASVPTSVWSKKSVVDIREIYTRLSLVKEKQTPAGRRHFELNLYSDLFPEDTDLGIIPKRILVQGKTGIGKSTFVKKLLVDWVDVQKKTSDEKTAVLKNFELVVAVNLKEVSKCQSFRDVIRLSGVFAKEDEYMTEGLVDYITNNQEKVLLIFDGYDEYRCGRNSEIYDIFMGNSLRECCVLITTRISKADELSGSEDLSVEITGFQGPDRRDFMARFFREKEVFKLENILHERKLLELAKVPLLLLFFCTLWKEGQLKQFPETKTKLYMGIIQFILNHSHRKQSPPQYVEVQSFEAVLSEIGKIALQCLLKDDHLFEYNQLSDTANCEEGVFIGLLQMTEYSESLRPVGMVSFIHKSIQEFLAAWYITFRCIPESGNLESEIGVKLEDCLALENVFQFICGLSEEGAQTALSHFKSVRLSDPSLDLSKAIPEEENKTGVPLSDVTERQRKFNDLVLDSFEEVEAKAKLSKTCLDCLGGILFVSRPVPVDLLPNERDVNPCSIVIEKGFWYFVNAKSGVSRVGKPPRVLRRVRPRWLTRIIFGEFSTKFQNANCIVSRNAPCQYGSVLCFRNDQVHFYITHLELRCENHARLFTDIAVSSDSTYLSSVHSCMQFLISLYCKRLEGNLTLGLAAVIKHCNHLKRVEVSYSDDSLCQLLVQVPNPGRCSLSIESCWLSSAGAVNLASLLLRFGNVNLVDLQLGECSDDAVERLCDALINLKSLKNLKLSSISLTSAVAAALGQSLPELSALQLLEIKGSLKGHSLQHKAEMETLFHSFNRPSGLKFLTIVRFNVRGSLAHLTKKFCFFPLLEELHLEDLDMGETDLFSLLENMKFIPELRRLSLIGNPLGHAVRQIVPHLLKLKSLRRVFFEPGTDCSKEDLDYVREAVKGKVPKLEISYDNCPYFDLSSDSDWDIYIGVTAQSNH</sequence>
<feature type="region of interest" description="Disordered" evidence="4">
    <location>
        <begin position="321"/>
        <end position="372"/>
    </location>
</feature>
<feature type="compositionally biased region" description="Basic and acidic residues" evidence="4">
    <location>
        <begin position="321"/>
        <end position="347"/>
    </location>
</feature>
<evidence type="ECO:0000313" key="6">
    <source>
        <dbReference type="EMBL" id="CAH3143069.1"/>
    </source>
</evidence>
<protein>
    <recommendedName>
        <fullName evidence="5">NACHT domain-containing protein</fullName>
    </recommendedName>
</protein>
<keyword evidence="7" id="KW-1185">Reference proteome</keyword>
<evidence type="ECO:0000256" key="2">
    <source>
        <dbReference type="ARBA" id="ARBA00022840"/>
    </source>
</evidence>
<accession>A0ABN8PJR3</accession>
<proteinExistence type="predicted"/>
<keyword evidence="3" id="KW-0175">Coiled coil</keyword>
<comment type="caution">
    <text evidence="6">The sequence shown here is derived from an EMBL/GenBank/DDBJ whole genome shotgun (WGS) entry which is preliminary data.</text>
</comment>
<gene>
    <name evidence="6" type="ORF">PEVE_00042700</name>
</gene>
<dbReference type="InterPro" id="IPR027417">
    <property type="entry name" value="P-loop_NTPase"/>
</dbReference>
<dbReference type="Gene3D" id="3.80.10.10">
    <property type="entry name" value="Ribonuclease Inhibitor"/>
    <property type="match status" value="2"/>
</dbReference>
<name>A0ABN8PJR3_9CNID</name>
<reference evidence="6 7" key="1">
    <citation type="submission" date="2022-05" db="EMBL/GenBank/DDBJ databases">
        <authorList>
            <consortium name="Genoscope - CEA"/>
            <person name="William W."/>
        </authorList>
    </citation>
    <scope>NUCLEOTIDE SEQUENCE [LARGE SCALE GENOMIC DNA]</scope>
</reference>
<feature type="domain" description="NACHT" evidence="5">
    <location>
        <begin position="552"/>
        <end position="679"/>
    </location>
</feature>
<dbReference type="PROSITE" id="PS50837">
    <property type="entry name" value="NACHT"/>
    <property type="match status" value="1"/>
</dbReference>
<dbReference type="EMBL" id="CALNXI010000847">
    <property type="protein sequence ID" value="CAH3143069.1"/>
    <property type="molecule type" value="Genomic_DNA"/>
</dbReference>
<dbReference type="Pfam" id="PF05729">
    <property type="entry name" value="NACHT"/>
    <property type="match status" value="1"/>
</dbReference>
<dbReference type="SUPFAM" id="SSF52540">
    <property type="entry name" value="P-loop containing nucleoside triphosphate hydrolases"/>
    <property type="match status" value="1"/>
</dbReference>
<dbReference type="PANTHER" id="PTHR46312">
    <property type="entry name" value="NACHT DOMAIN-CONTAINING PROTEIN"/>
    <property type="match status" value="1"/>
</dbReference>
<evidence type="ECO:0000256" key="1">
    <source>
        <dbReference type="ARBA" id="ARBA00022741"/>
    </source>
</evidence>
<dbReference type="PANTHER" id="PTHR46312:SF2">
    <property type="entry name" value="NUCLEOTIDE-BINDING OLIGOMERIZATION DOMAIN-CONTAINING PROTEIN 2-LIKE"/>
    <property type="match status" value="1"/>
</dbReference>